<comment type="similarity">
    <text evidence="2 8">Belongs to the HSF family.</text>
</comment>
<dbReference type="STRING" id="743788.S8EXQ7"/>
<dbReference type="HOGENOM" id="CLU_441468_0_0_1"/>
<dbReference type="GO" id="GO:0005634">
    <property type="term" value="C:nucleus"/>
    <property type="evidence" value="ECO:0007669"/>
    <property type="project" value="UniProtKB-SubCell"/>
</dbReference>
<comment type="subunit">
    <text evidence="7">Homotrimer. Homotrimerization increases the affinity of HSF1 to DNA. Interacts with transcriptional coregulator SSA1 on chromatin.</text>
</comment>
<dbReference type="InParanoid" id="S8EXQ7"/>
<feature type="compositionally biased region" description="Low complexity" evidence="9">
    <location>
        <begin position="101"/>
        <end position="114"/>
    </location>
</feature>
<dbReference type="Pfam" id="PF00447">
    <property type="entry name" value="HSF_DNA-bind"/>
    <property type="match status" value="1"/>
</dbReference>
<reference evidence="11 12" key="1">
    <citation type="journal article" date="2012" name="Science">
        <title>The Paleozoic origin of enzymatic lignin decomposition reconstructed from 31 fungal genomes.</title>
        <authorList>
            <person name="Floudas D."/>
            <person name="Binder M."/>
            <person name="Riley R."/>
            <person name="Barry K."/>
            <person name="Blanchette R.A."/>
            <person name="Henrissat B."/>
            <person name="Martinez A.T."/>
            <person name="Otillar R."/>
            <person name="Spatafora J.W."/>
            <person name="Yadav J.S."/>
            <person name="Aerts A."/>
            <person name="Benoit I."/>
            <person name="Boyd A."/>
            <person name="Carlson A."/>
            <person name="Copeland A."/>
            <person name="Coutinho P.M."/>
            <person name="de Vries R.P."/>
            <person name="Ferreira P."/>
            <person name="Findley K."/>
            <person name="Foster B."/>
            <person name="Gaskell J."/>
            <person name="Glotzer D."/>
            <person name="Gorecki P."/>
            <person name="Heitman J."/>
            <person name="Hesse C."/>
            <person name="Hori C."/>
            <person name="Igarashi K."/>
            <person name="Jurgens J.A."/>
            <person name="Kallen N."/>
            <person name="Kersten P."/>
            <person name="Kohler A."/>
            <person name="Kuees U."/>
            <person name="Kumar T.K.A."/>
            <person name="Kuo A."/>
            <person name="LaButti K."/>
            <person name="Larrondo L.F."/>
            <person name="Lindquist E."/>
            <person name="Ling A."/>
            <person name="Lombard V."/>
            <person name="Lucas S."/>
            <person name="Lundell T."/>
            <person name="Martin R."/>
            <person name="McLaughlin D.J."/>
            <person name="Morgenstern I."/>
            <person name="Morin E."/>
            <person name="Murat C."/>
            <person name="Nagy L.G."/>
            <person name="Nolan M."/>
            <person name="Ohm R.A."/>
            <person name="Patyshakuliyeva A."/>
            <person name="Rokas A."/>
            <person name="Ruiz-Duenas F.J."/>
            <person name="Sabat G."/>
            <person name="Salamov A."/>
            <person name="Samejima M."/>
            <person name="Schmutz J."/>
            <person name="Slot J.C."/>
            <person name="St John F."/>
            <person name="Stenlid J."/>
            <person name="Sun H."/>
            <person name="Sun S."/>
            <person name="Syed K."/>
            <person name="Tsang A."/>
            <person name="Wiebenga A."/>
            <person name="Young D."/>
            <person name="Pisabarro A."/>
            <person name="Eastwood D.C."/>
            <person name="Martin F."/>
            <person name="Cullen D."/>
            <person name="Grigoriev I.V."/>
            <person name="Hibbett D.S."/>
        </authorList>
    </citation>
    <scope>NUCLEOTIDE SEQUENCE</scope>
    <source>
        <strain evidence="12">FP-58527</strain>
    </source>
</reference>
<evidence type="ECO:0000313" key="11">
    <source>
        <dbReference type="EMBL" id="EPS94345.1"/>
    </source>
</evidence>
<sequence length="619" mass="65895">MNVHQNQVSVSDPQPDRAALSLNLSSLSVASPTNMSPINPSPHPSTQPSSHVSPITPISPSAGGLHAHHAHHHGALQPPFTFAPPPDHGVRYDEQYDYAGRRLTSSRSSSSSDKSVPRKRSFPTVPALSTNVEEPYGDHAMDASPYDEVDMGYGGLEAEGSPVDGSTSGGEQDDQLKPLEAPQLSQGNPSGAHGGMSQVGMLGKPLGTNNFVTKLYQMINDPKSAQFIQWTELGTSFVVSNVGEFSRTILGSHFKHNNFSSFVRQLNMYGFHKINRTPRAQRTSADVQTWEFSHHKFLRGRPDLLEEIKRKALEPDPATKHRVELPGEVAAQLAQVREENRRLNLMFHAERGRVERLASVAKAMYDVIQRTWPGSVPVPFPADLLEPDNPNIYITSPSSMTAHTQSTAGGNGFLPSLSLQGHSLHHTHSLHSLGPSPGSSPTTADFPHHSSAHHSHHHSQSHTPASSLSRQHSFQHLPYESAALHHGSHPHYGPGRYGGGGGDAPLSTPLPPSPGPMDIDERVGGAKRQRTAPSSGLSTPIGMGGEGGKKSRARSDSAPLGYGTLGSAWGGAGRPRSGSGIGGSVRGIGALRREETVPSIGSMGRAVGGLPGLVVPGKS</sequence>
<dbReference type="PROSITE" id="PS00434">
    <property type="entry name" value="HSF_DOMAIN"/>
    <property type="match status" value="1"/>
</dbReference>
<dbReference type="InterPro" id="IPR000232">
    <property type="entry name" value="HSF_DNA-bd"/>
</dbReference>
<feature type="compositionally biased region" description="Polar residues" evidence="9">
    <location>
        <begin position="396"/>
        <end position="408"/>
    </location>
</feature>
<evidence type="ECO:0000256" key="4">
    <source>
        <dbReference type="ARBA" id="ARBA00023125"/>
    </source>
</evidence>
<name>S8EXQ7_FOMSC</name>
<dbReference type="OrthoDB" id="60033at2759"/>
<evidence type="ECO:0000256" key="3">
    <source>
        <dbReference type="ARBA" id="ARBA00023015"/>
    </source>
</evidence>
<gene>
    <name evidence="11" type="ORF">FOMPIDRAFT_1134545</name>
</gene>
<evidence type="ECO:0000256" key="1">
    <source>
        <dbReference type="ARBA" id="ARBA00004123"/>
    </source>
</evidence>
<evidence type="ECO:0000256" key="8">
    <source>
        <dbReference type="RuleBase" id="RU004020"/>
    </source>
</evidence>
<evidence type="ECO:0000256" key="6">
    <source>
        <dbReference type="ARBA" id="ARBA00023242"/>
    </source>
</evidence>
<keyword evidence="6" id="KW-0539">Nucleus</keyword>
<feature type="region of interest" description="Disordered" evidence="9">
    <location>
        <begin position="484"/>
        <end position="559"/>
    </location>
</feature>
<dbReference type="eggNOG" id="KOG0627">
    <property type="taxonomic scope" value="Eukaryota"/>
</dbReference>
<feature type="domain" description="HSF-type DNA-binding" evidence="10">
    <location>
        <begin position="250"/>
        <end position="274"/>
    </location>
</feature>
<dbReference type="EMBL" id="KE504236">
    <property type="protein sequence ID" value="EPS94345.1"/>
    <property type="molecule type" value="Genomic_DNA"/>
</dbReference>
<protein>
    <recommendedName>
        <fullName evidence="10">HSF-type DNA-binding domain-containing protein</fullName>
    </recommendedName>
</protein>
<dbReference type="PANTHER" id="PTHR10015:SF427">
    <property type="entry name" value="HEAT SHOCK FACTOR PROTEIN"/>
    <property type="match status" value="1"/>
</dbReference>
<feature type="region of interest" description="Disordered" evidence="9">
    <location>
        <begin position="396"/>
        <end position="472"/>
    </location>
</feature>
<evidence type="ECO:0000259" key="10">
    <source>
        <dbReference type="PROSITE" id="PS00434"/>
    </source>
</evidence>
<dbReference type="SMART" id="SM00415">
    <property type="entry name" value="HSF"/>
    <property type="match status" value="1"/>
</dbReference>
<dbReference type="FunFam" id="1.10.10.10:FF:000027">
    <property type="entry name" value="Heat shock transcription factor 1"/>
    <property type="match status" value="1"/>
</dbReference>
<dbReference type="AlphaFoldDB" id="S8EXQ7"/>
<feature type="region of interest" description="Disordered" evidence="9">
    <location>
        <begin position="31"/>
        <end position="175"/>
    </location>
</feature>
<keyword evidence="12" id="KW-1185">Reference proteome</keyword>
<dbReference type="PANTHER" id="PTHR10015">
    <property type="entry name" value="HEAT SHOCK TRANSCRIPTION FACTOR"/>
    <property type="match status" value="1"/>
</dbReference>
<dbReference type="InterPro" id="IPR036388">
    <property type="entry name" value="WH-like_DNA-bd_sf"/>
</dbReference>
<keyword evidence="3" id="KW-0805">Transcription regulation</keyword>
<evidence type="ECO:0000256" key="7">
    <source>
        <dbReference type="ARBA" id="ARBA00062171"/>
    </source>
</evidence>
<evidence type="ECO:0000313" key="12">
    <source>
        <dbReference type="Proteomes" id="UP000015241"/>
    </source>
</evidence>
<dbReference type="InterPro" id="IPR036390">
    <property type="entry name" value="WH_DNA-bd_sf"/>
</dbReference>
<evidence type="ECO:0000256" key="9">
    <source>
        <dbReference type="SAM" id="MobiDB-lite"/>
    </source>
</evidence>
<keyword evidence="4" id="KW-0238">DNA-binding</keyword>
<keyword evidence="5" id="KW-0804">Transcription</keyword>
<accession>S8EXQ7</accession>
<evidence type="ECO:0000256" key="2">
    <source>
        <dbReference type="ARBA" id="ARBA00006403"/>
    </source>
</evidence>
<dbReference type="SUPFAM" id="SSF46785">
    <property type="entry name" value="Winged helix' DNA-binding domain"/>
    <property type="match status" value="1"/>
</dbReference>
<dbReference type="PRINTS" id="PR00056">
    <property type="entry name" value="HSFDOMAIN"/>
</dbReference>
<dbReference type="GO" id="GO:0043565">
    <property type="term" value="F:sequence-specific DNA binding"/>
    <property type="evidence" value="ECO:0007669"/>
    <property type="project" value="InterPro"/>
</dbReference>
<dbReference type="Gene3D" id="1.10.10.10">
    <property type="entry name" value="Winged helix-like DNA-binding domain superfamily/Winged helix DNA-binding domain"/>
    <property type="match status" value="1"/>
</dbReference>
<comment type="subcellular location">
    <subcellularLocation>
        <location evidence="1">Nucleus</location>
    </subcellularLocation>
</comment>
<feature type="compositionally biased region" description="Low complexity" evidence="9">
    <location>
        <begin position="430"/>
        <end position="441"/>
    </location>
</feature>
<evidence type="ECO:0000256" key="5">
    <source>
        <dbReference type="ARBA" id="ARBA00023163"/>
    </source>
</evidence>
<feature type="compositionally biased region" description="Basic residues" evidence="9">
    <location>
        <begin position="450"/>
        <end position="460"/>
    </location>
</feature>
<organism evidence="11 12">
    <name type="scientific">Fomitopsis schrenkii</name>
    <name type="common">Brown rot fungus</name>
    <dbReference type="NCBI Taxonomy" id="2126942"/>
    <lineage>
        <taxon>Eukaryota</taxon>
        <taxon>Fungi</taxon>
        <taxon>Dikarya</taxon>
        <taxon>Basidiomycota</taxon>
        <taxon>Agaricomycotina</taxon>
        <taxon>Agaricomycetes</taxon>
        <taxon>Polyporales</taxon>
        <taxon>Fomitopsis</taxon>
    </lineage>
</organism>
<dbReference type="GO" id="GO:0003700">
    <property type="term" value="F:DNA-binding transcription factor activity"/>
    <property type="evidence" value="ECO:0007669"/>
    <property type="project" value="InterPro"/>
</dbReference>
<dbReference type="Proteomes" id="UP000015241">
    <property type="component" value="Unassembled WGS sequence"/>
</dbReference>
<proteinExistence type="inferred from homology"/>